<organism evidence="1">
    <name type="scientific">freshwater metagenome</name>
    <dbReference type="NCBI Taxonomy" id="449393"/>
    <lineage>
        <taxon>unclassified sequences</taxon>
        <taxon>metagenomes</taxon>
        <taxon>ecological metagenomes</taxon>
    </lineage>
</organism>
<dbReference type="EMBL" id="CAFBLU010000004">
    <property type="protein sequence ID" value="CAB4864895.1"/>
    <property type="molecule type" value="Genomic_DNA"/>
</dbReference>
<proteinExistence type="predicted"/>
<accession>A0A6J7D7F2</accession>
<gene>
    <name evidence="1" type="ORF">UFOPK3444_00392</name>
</gene>
<dbReference type="AlphaFoldDB" id="A0A6J7D7F2"/>
<reference evidence="1" key="1">
    <citation type="submission" date="2020-05" db="EMBL/GenBank/DDBJ databases">
        <authorList>
            <person name="Chiriac C."/>
            <person name="Salcher M."/>
            <person name="Ghai R."/>
            <person name="Kavagutti S V."/>
        </authorList>
    </citation>
    <scope>NUCLEOTIDE SEQUENCE</scope>
</reference>
<name>A0A6J7D7F2_9ZZZZ</name>
<protein>
    <submittedName>
        <fullName evidence="1">Unannotated protein</fullName>
    </submittedName>
</protein>
<evidence type="ECO:0000313" key="1">
    <source>
        <dbReference type="EMBL" id="CAB4864895.1"/>
    </source>
</evidence>
<sequence>MAERWRLVVRDGAKVRRSQWDSLKRALEQLQAETAAAATRTPSAAVDLKIREFQPEDLVAMRVQLKGPQRFVPKVRCGMDVRGDGSLLPWIGGAGRKQVECKGKETAWQALRRELGVR</sequence>